<sequence length="173" mass="18878">MNLSIFKKTRPASLAFAMLLGSGLMPHVADAAGQDVAARNKQIVSEAFERWAAGGNGFFTEVLTADIVWTIKGSGPSAGVYQGRERFIEKAVRPFVSRLSSPVRPVSKQVWADGDHVIVQWEGAGVARDGQAYDNSYAWIFHMRNGKAVEATAFLDLVPYDDVLRRIPAPAVE</sequence>
<evidence type="ECO:0000313" key="4">
    <source>
        <dbReference type="Proteomes" id="UP000277236"/>
    </source>
</evidence>
<dbReference type="AlphaFoldDB" id="A0A3M4MB48"/>
<keyword evidence="1" id="KW-0732">Signal</keyword>
<gene>
    <name evidence="3" type="ORF">ALQ04_04021</name>
</gene>
<dbReference type="Pfam" id="PF12680">
    <property type="entry name" value="SnoaL_2"/>
    <property type="match status" value="1"/>
</dbReference>
<evidence type="ECO:0000256" key="1">
    <source>
        <dbReference type="SAM" id="SignalP"/>
    </source>
</evidence>
<dbReference type="OrthoDB" id="1450423at2"/>
<evidence type="ECO:0000313" key="3">
    <source>
        <dbReference type="EMBL" id="RMQ50291.1"/>
    </source>
</evidence>
<evidence type="ECO:0000259" key="2">
    <source>
        <dbReference type="Pfam" id="PF12680"/>
    </source>
</evidence>
<accession>A0A3M4MB48</accession>
<dbReference type="PANTHER" id="PTHR41252:SF1">
    <property type="entry name" value="BLR2505 PROTEIN"/>
    <property type="match status" value="1"/>
</dbReference>
<protein>
    <recommendedName>
        <fullName evidence="2">SnoaL-like domain-containing protein</fullName>
    </recommendedName>
</protein>
<dbReference type="EMBL" id="RBRE01000012">
    <property type="protein sequence ID" value="RMQ50291.1"/>
    <property type="molecule type" value="Genomic_DNA"/>
</dbReference>
<proteinExistence type="predicted"/>
<feature type="domain" description="SnoaL-like" evidence="2">
    <location>
        <begin position="45"/>
        <end position="150"/>
    </location>
</feature>
<reference evidence="3 4" key="1">
    <citation type="submission" date="2018-08" db="EMBL/GenBank/DDBJ databases">
        <title>Recombination of ecologically and evolutionarily significant loci maintains genetic cohesion in the Pseudomonas syringae species complex.</title>
        <authorList>
            <person name="Dillon M."/>
            <person name="Thakur S."/>
            <person name="Almeida R.N.D."/>
            <person name="Weir B.S."/>
            <person name="Guttman D.S."/>
        </authorList>
    </citation>
    <scope>NUCLEOTIDE SEQUENCE [LARGE SCALE GENOMIC DNA]</scope>
    <source>
        <strain evidence="3 4">ICMP 3353</strain>
    </source>
</reference>
<dbReference type="InterPro" id="IPR032710">
    <property type="entry name" value="NTF2-like_dom_sf"/>
</dbReference>
<dbReference type="RefSeq" id="WP_122314274.1">
    <property type="nucleotide sequence ID" value="NZ_RBRE01000012.1"/>
</dbReference>
<dbReference type="Gene3D" id="3.10.450.50">
    <property type="match status" value="1"/>
</dbReference>
<dbReference type="Proteomes" id="UP000277236">
    <property type="component" value="Unassembled WGS sequence"/>
</dbReference>
<dbReference type="InterPro" id="IPR037401">
    <property type="entry name" value="SnoaL-like"/>
</dbReference>
<organism evidence="3 4">
    <name type="scientific">Pseudomonas cichorii</name>
    <dbReference type="NCBI Taxonomy" id="36746"/>
    <lineage>
        <taxon>Bacteria</taxon>
        <taxon>Pseudomonadati</taxon>
        <taxon>Pseudomonadota</taxon>
        <taxon>Gammaproteobacteria</taxon>
        <taxon>Pseudomonadales</taxon>
        <taxon>Pseudomonadaceae</taxon>
        <taxon>Pseudomonas</taxon>
    </lineage>
</organism>
<comment type="caution">
    <text evidence="3">The sequence shown here is derived from an EMBL/GenBank/DDBJ whole genome shotgun (WGS) entry which is preliminary data.</text>
</comment>
<feature type="chain" id="PRO_5018130316" description="SnoaL-like domain-containing protein" evidence="1">
    <location>
        <begin position="32"/>
        <end position="173"/>
    </location>
</feature>
<dbReference type="SUPFAM" id="SSF54427">
    <property type="entry name" value="NTF2-like"/>
    <property type="match status" value="1"/>
</dbReference>
<dbReference type="PANTHER" id="PTHR41252">
    <property type="entry name" value="BLR2505 PROTEIN"/>
    <property type="match status" value="1"/>
</dbReference>
<feature type="signal peptide" evidence="1">
    <location>
        <begin position="1"/>
        <end position="31"/>
    </location>
</feature>
<name>A0A3M4MB48_PSECI</name>